<evidence type="ECO:0000313" key="1">
    <source>
        <dbReference type="EMBL" id="EPC04650.1"/>
    </source>
</evidence>
<keyword evidence="2" id="KW-1185">Reference proteome</keyword>
<sequence>MLETRLSIFSCDVSTVTPRFAAFQLVDIGVDLIVSQIVVTCRILRNLGTLIDIAVGQFGGDDAGDL</sequence>
<gene>
    <name evidence="1" type="ORF">L861_00020</name>
</gene>
<reference evidence="1 2" key="1">
    <citation type="journal article" date="2013" name="Genome Announc.">
        <title>Draft genome sequence of the moderately halophilic gammaproteobacterium Halomonas anticariensis FP35.</title>
        <authorList>
            <person name="Tahrioui A."/>
            <person name="Quesada E."/>
            <person name="Llamas I."/>
        </authorList>
    </citation>
    <scope>NUCLEOTIDE SEQUENCE [LARGE SCALE GENOMIC DNA]</scope>
    <source>
        <strain evidence="2">DSM 16096 / CECT 5854 / LMG 22089 / FP35</strain>
    </source>
</reference>
<dbReference type="STRING" id="1121939.L861_00020"/>
<evidence type="ECO:0000313" key="2">
    <source>
        <dbReference type="Proteomes" id="UP000014463"/>
    </source>
</evidence>
<dbReference type="AlphaFoldDB" id="S2KRW9"/>
<proteinExistence type="predicted"/>
<comment type="caution">
    <text evidence="1">The sequence shown here is derived from an EMBL/GenBank/DDBJ whole genome shotgun (WGS) entry which is preliminary data.</text>
</comment>
<protein>
    <submittedName>
        <fullName evidence="1">Uncharacterized protein</fullName>
    </submittedName>
</protein>
<organism evidence="1 2">
    <name type="scientific">Litchfieldella anticariensis (strain DSM 16096 / CECT 5854 / CIP 108499 / LMG 22089 / FP35)</name>
    <name type="common">Halomonas anticariensis</name>
    <dbReference type="NCBI Taxonomy" id="1121939"/>
    <lineage>
        <taxon>Bacteria</taxon>
        <taxon>Pseudomonadati</taxon>
        <taxon>Pseudomonadota</taxon>
        <taxon>Gammaproteobacteria</taxon>
        <taxon>Oceanospirillales</taxon>
        <taxon>Halomonadaceae</taxon>
        <taxon>Litchfieldella</taxon>
    </lineage>
</organism>
<dbReference type="Proteomes" id="UP000014463">
    <property type="component" value="Unassembled WGS sequence"/>
</dbReference>
<accession>S2KRW9</accession>
<name>S2KRW9_LITA3</name>
<dbReference type="EMBL" id="ASTJ01000001">
    <property type="protein sequence ID" value="EPC04650.1"/>
    <property type="molecule type" value="Genomic_DNA"/>
</dbReference>